<feature type="coiled-coil region" evidence="1">
    <location>
        <begin position="693"/>
        <end position="731"/>
    </location>
</feature>
<evidence type="ECO:0000313" key="2">
    <source>
        <dbReference type="EMBL" id="CAK0859199.1"/>
    </source>
</evidence>
<dbReference type="Proteomes" id="UP001189429">
    <property type="component" value="Unassembled WGS sequence"/>
</dbReference>
<sequence>MLFSARKKRWKISDKLGDPKGGFAYLAAGAGGSRPSAAAGWRVFDGKDEGCGLDGHVRCRPLPEAAGQPATCAATDTKHIEGAGGPGKYYLAACGGPRRSGPNPVLTRQARLGVLRGGRIRATRPGLCISPAQEIEAIRSGLGTQASGCAAAPVLAPASLEGENGATSTEAAELKQAMDESQQAVQTANELRDKEAEEFTKFETDMTQSIPMLEQAIAVLGEIGADQTLADSQAHEQFMGGFNSSLVGLDSTVKKALAAASALEAHGRQMPQRWSRLAALLQGKAPLGTTYESQSGEIVGILRQMKETFEDNLQEAKDAEAAAVKAHEAFVETKTQELQKLEKAYNDGQDVLAENDGSLSGKKTELEAEVEAKADAEDFLVKLEPMCSDKAKEYEERKLFRTNEQAAISKAVALLNSDAAFKTFAKVTATGGGGSAASLVQLAARRHGAAAAGARRASAAAAASRAEAEGVLLGAARATKSVRLARVAAALTAGNPFVKVLAEIENMKKLIGEEAELDLKQKTWCEGEQSSNEEALTEKQSAVATLKDTEIPELEDSINNPETGFKASISQKEEALEQNAASMKEETSMRKLENADYQVLANNCAEARVLLEKAIAMLEKYYAEVSEGFLQKRKEDPAPPATWESGKLGTETEGNAVITQLKFILTQTETEEQTAHQTEADAQAAYETSMGELKQTETDLQEEMAGLHELLAEAEENLIKKRAELEQTEREAIAIERYLEQINPGCDWIKANYDKREGFRSEETAALDKAVELITATPAYATAKANEQYEKYGECKDVCIEEGIDHAKCLACNAKVSVPGYCAGHAGTPGC</sequence>
<proteinExistence type="predicted"/>
<keyword evidence="3" id="KW-1185">Reference proteome</keyword>
<organism evidence="2 3">
    <name type="scientific">Prorocentrum cordatum</name>
    <dbReference type="NCBI Taxonomy" id="2364126"/>
    <lineage>
        <taxon>Eukaryota</taxon>
        <taxon>Sar</taxon>
        <taxon>Alveolata</taxon>
        <taxon>Dinophyceae</taxon>
        <taxon>Prorocentrales</taxon>
        <taxon>Prorocentraceae</taxon>
        <taxon>Prorocentrum</taxon>
    </lineage>
</organism>
<gene>
    <name evidence="2" type="ORF">PCOR1329_LOCUS48630</name>
</gene>
<evidence type="ECO:0000256" key="1">
    <source>
        <dbReference type="SAM" id="Coils"/>
    </source>
</evidence>
<keyword evidence="1" id="KW-0175">Coiled coil</keyword>
<reference evidence="2" key="1">
    <citation type="submission" date="2023-10" db="EMBL/GenBank/DDBJ databases">
        <authorList>
            <person name="Chen Y."/>
            <person name="Shah S."/>
            <person name="Dougan E. K."/>
            <person name="Thang M."/>
            <person name="Chan C."/>
        </authorList>
    </citation>
    <scope>NUCLEOTIDE SEQUENCE [LARGE SCALE GENOMIC DNA]</scope>
</reference>
<evidence type="ECO:0000313" key="3">
    <source>
        <dbReference type="Proteomes" id="UP001189429"/>
    </source>
</evidence>
<dbReference type="EMBL" id="CAUYUJ010015875">
    <property type="protein sequence ID" value="CAK0859199.1"/>
    <property type="molecule type" value="Genomic_DNA"/>
</dbReference>
<feature type="coiled-coil region" evidence="1">
    <location>
        <begin position="171"/>
        <end position="198"/>
    </location>
</feature>
<protein>
    <submittedName>
        <fullName evidence="2">Uncharacterized protein</fullName>
    </submittedName>
</protein>
<name>A0ABN9UJZ3_9DINO</name>
<accession>A0ABN9UJZ3</accession>
<comment type="caution">
    <text evidence="2">The sequence shown here is derived from an EMBL/GenBank/DDBJ whole genome shotgun (WGS) entry which is preliminary data.</text>
</comment>
<feature type="coiled-coil region" evidence="1">
    <location>
        <begin position="299"/>
        <end position="351"/>
    </location>
</feature>